<evidence type="ECO:0000313" key="2">
    <source>
        <dbReference type="EnsemblPlants" id="KQJ89426"/>
    </source>
</evidence>
<organism evidence="1">
    <name type="scientific">Brachypodium distachyon</name>
    <name type="common">Purple false brome</name>
    <name type="synonym">Trachynia distachya</name>
    <dbReference type="NCBI Taxonomy" id="15368"/>
    <lineage>
        <taxon>Eukaryota</taxon>
        <taxon>Viridiplantae</taxon>
        <taxon>Streptophyta</taxon>
        <taxon>Embryophyta</taxon>
        <taxon>Tracheophyta</taxon>
        <taxon>Spermatophyta</taxon>
        <taxon>Magnoliopsida</taxon>
        <taxon>Liliopsida</taxon>
        <taxon>Poales</taxon>
        <taxon>Poaceae</taxon>
        <taxon>BOP clade</taxon>
        <taxon>Pooideae</taxon>
        <taxon>Stipodae</taxon>
        <taxon>Brachypodieae</taxon>
        <taxon>Brachypodium</taxon>
    </lineage>
</organism>
<reference evidence="2" key="3">
    <citation type="submission" date="2018-08" db="UniProtKB">
        <authorList>
            <consortium name="EnsemblPlants"/>
        </authorList>
    </citation>
    <scope>IDENTIFICATION</scope>
    <source>
        <strain evidence="2">cv. Bd21</strain>
    </source>
</reference>
<dbReference type="AlphaFoldDB" id="A0A0Q3H7S7"/>
<proteinExistence type="predicted"/>
<keyword evidence="3" id="KW-1185">Reference proteome</keyword>
<name>A0A0Q3H7S7_BRADI</name>
<evidence type="ECO:0000313" key="1">
    <source>
        <dbReference type="EMBL" id="KQJ89426.2"/>
    </source>
</evidence>
<dbReference type="InParanoid" id="A0A0Q3H7S7"/>
<reference evidence="1" key="2">
    <citation type="submission" date="2017-06" db="EMBL/GenBank/DDBJ databases">
        <title>WGS assembly of Brachypodium distachyon.</title>
        <authorList>
            <consortium name="The International Brachypodium Initiative"/>
            <person name="Lucas S."/>
            <person name="Harmon-Smith M."/>
            <person name="Lail K."/>
            <person name="Tice H."/>
            <person name="Grimwood J."/>
            <person name="Bruce D."/>
            <person name="Barry K."/>
            <person name="Shu S."/>
            <person name="Lindquist E."/>
            <person name="Wang M."/>
            <person name="Pitluck S."/>
            <person name="Vogel J.P."/>
            <person name="Garvin D.F."/>
            <person name="Mockler T.C."/>
            <person name="Schmutz J."/>
            <person name="Rokhsar D."/>
            <person name="Bevan M.W."/>
        </authorList>
    </citation>
    <scope>NUCLEOTIDE SEQUENCE</scope>
    <source>
        <strain evidence="1">Bd21</strain>
    </source>
</reference>
<accession>A0A0Q3H7S7</accession>
<dbReference type="Gramene" id="KQJ89426">
    <property type="protein sequence ID" value="KQJ89426"/>
    <property type="gene ID" value="BRADI_4g25855v3"/>
</dbReference>
<dbReference type="EnsemblPlants" id="KQJ89426">
    <property type="protein sequence ID" value="KQJ89426"/>
    <property type="gene ID" value="BRADI_4g25855v3"/>
</dbReference>
<dbReference type="EMBL" id="CM000883">
    <property type="protein sequence ID" value="KQJ89426.2"/>
    <property type="molecule type" value="Genomic_DNA"/>
</dbReference>
<evidence type="ECO:0000313" key="3">
    <source>
        <dbReference type="Proteomes" id="UP000008810"/>
    </source>
</evidence>
<dbReference type="Proteomes" id="UP000008810">
    <property type="component" value="Chromosome 4"/>
</dbReference>
<protein>
    <submittedName>
        <fullName evidence="1 2">Uncharacterized protein</fullName>
    </submittedName>
</protein>
<gene>
    <name evidence="1" type="ORF">BRADI_4g25855v3</name>
</gene>
<sequence length="66" mass="7581">MSIPLAPVFQNPRPCWHKRAGRQRPMSGSKHKIRRLSLYIAMVLKTVMADAMNKTHGWGALRCLEH</sequence>
<reference evidence="1 2" key="1">
    <citation type="journal article" date="2010" name="Nature">
        <title>Genome sequencing and analysis of the model grass Brachypodium distachyon.</title>
        <authorList>
            <consortium name="International Brachypodium Initiative"/>
        </authorList>
    </citation>
    <scope>NUCLEOTIDE SEQUENCE [LARGE SCALE GENOMIC DNA]</scope>
    <source>
        <strain evidence="1 2">Bd21</strain>
    </source>
</reference>